<feature type="region of interest" description="Disordered" evidence="1">
    <location>
        <begin position="1"/>
        <end position="24"/>
    </location>
</feature>
<protein>
    <submittedName>
        <fullName evidence="2">Uncharacterized protein</fullName>
    </submittedName>
</protein>
<dbReference type="EMBL" id="WIQZ01000083">
    <property type="protein sequence ID" value="KAF3126533.1"/>
    <property type="molecule type" value="Genomic_DNA"/>
</dbReference>
<dbReference type="InterPro" id="IPR035186">
    <property type="entry name" value="DUF5308"/>
</dbReference>
<name>A0A7C8JJ83_ORBOL</name>
<evidence type="ECO:0000256" key="1">
    <source>
        <dbReference type="SAM" id="MobiDB-lite"/>
    </source>
</evidence>
<feature type="compositionally biased region" description="Polar residues" evidence="1">
    <location>
        <begin position="103"/>
        <end position="123"/>
    </location>
</feature>
<organism evidence="2 3">
    <name type="scientific">Orbilia oligospora</name>
    <name type="common">Nematode-trapping fungus</name>
    <name type="synonym">Arthrobotrys oligospora</name>
    <dbReference type="NCBI Taxonomy" id="2813651"/>
    <lineage>
        <taxon>Eukaryota</taxon>
        <taxon>Fungi</taxon>
        <taxon>Dikarya</taxon>
        <taxon>Ascomycota</taxon>
        <taxon>Pezizomycotina</taxon>
        <taxon>Orbiliomycetes</taxon>
        <taxon>Orbiliales</taxon>
        <taxon>Orbiliaceae</taxon>
        <taxon>Orbilia</taxon>
    </lineage>
</organism>
<dbReference type="Pfam" id="PF17233">
    <property type="entry name" value="DUF5308"/>
    <property type="match status" value="1"/>
</dbReference>
<dbReference type="AlphaFoldDB" id="A0A7C8JJ83"/>
<evidence type="ECO:0000313" key="3">
    <source>
        <dbReference type="Proteomes" id="UP000480548"/>
    </source>
</evidence>
<reference evidence="2 3" key="1">
    <citation type="submission" date="2019-06" db="EMBL/GenBank/DDBJ databases">
        <authorList>
            <person name="Palmer J.M."/>
        </authorList>
    </citation>
    <scope>NUCLEOTIDE SEQUENCE [LARGE SCALE GENOMIC DNA]</scope>
    <source>
        <strain evidence="2 3">TWF703</strain>
    </source>
</reference>
<proteinExistence type="predicted"/>
<accession>A0A7C8JJ83</accession>
<evidence type="ECO:0000313" key="2">
    <source>
        <dbReference type="EMBL" id="KAF3126533.1"/>
    </source>
</evidence>
<sequence length="350" mass="37683">MNPSGHEGLEAGSSANHHGSGRPKLEHLQSHFSHIAPHLKAHLTDRQANPILSTSEPTSGYLAPLSEAFVNAYETGSRMGLGMPVRVTLSTTESSLVVLQSAPTSSSVTGQELSTATRQSTPVSPVLTAENGPDTSKMLPFETPNISYPRTLATSFMIFTAVKVNEKILQPNCLRYGKRLLGKRVGSAKTEAVAAKTTPLAPGFNLCTPAWVYYRAGLILLNLIINIQTKMFAQRLLSLLALSATTGLISVPVYAAPVPQNGLTRDQIDTSYINEGGYTVVDGKVSDALPNPDILGGKFATVVEDSDFAYNDQFRKEGKTSIYTESPQEGSVTRKKVPTFEAPPNEIFNY</sequence>
<comment type="caution">
    <text evidence="2">The sequence shown here is derived from an EMBL/GenBank/DDBJ whole genome shotgun (WGS) entry which is preliminary data.</text>
</comment>
<gene>
    <name evidence="2" type="ORF">TWF703_010404</name>
</gene>
<feature type="region of interest" description="Disordered" evidence="1">
    <location>
        <begin position="103"/>
        <end position="135"/>
    </location>
</feature>
<dbReference type="Proteomes" id="UP000480548">
    <property type="component" value="Unassembled WGS sequence"/>
</dbReference>